<comment type="caution">
    <text evidence="2">The sequence shown here is derived from an EMBL/GenBank/DDBJ whole genome shotgun (WGS) entry which is preliminary data.</text>
</comment>
<gene>
    <name evidence="2" type="ORF">HJG59_009172</name>
</gene>
<protein>
    <submittedName>
        <fullName evidence="2">Uncharacterized protein</fullName>
    </submittedName>
</protein>
<accession>A0A7J8DUC3</accession>
<evidence type="ECO:0000313" key="2">
    <source>
        <dbReference type="EMBL" id="KAF6426482.1"/>
    </source>
</evidence>
<feature type="region of interest" description="Disordered" evidence="1">
    <location>
        <begin position="61"/>
        <end position="100"/>
    </location>
</feature>
<feature type="region of interest" description="Disordered" evidence="1">
    <location>
        <begin position="1"/>
        <end position="25"/>
    </location>
</feature>
<keyword evidence="3" id="KW-1185">Reference proteome</keyword>
<sequence length="162" mass="17449">MGRLLQALPVDSVEEASPRWPAPPRALGSTLERLPAAGRACGGSGDGCCRSGLRAAHMLPDSASQRSAHAVPSRQDTGTAAWTSGESPAAEQKHVHGRAGSVCRPYPVDRVADPVRGAVGRSQRNQWVLFLDGNTGYFPTSIMFKVNLWIYNFNVQIDNSHR</sequence>
<name>A0A7J8DUC3_MOLMO</name>
<organism evidence="2 3">
    <name type="scientific">Molossus molossus</name>
    <name type="common">Pallas' mastiff bat</name>
    <name type="synonym">Vespertilio molossus</name>
    <dbReference type="NCBI Taxonomy" id="27622"/>
    <lineage>
        <taxon>Eukaryota</taxon>
        <taxon>Metazoa</taxon>
        <taxon>Chordata</taxon>
        <taxon>Craniata</taxon>
        <taxon>Vertebrata</taxon>
        <taxon>Euteleostomi</taxon>
        <taxon>Mammalia</taxon>
        <taxon>Eutheria</taxon>
        <taxon>Laurasiatheria</taxon>
        <taxon>Chiroptera</taxon>
        <taxon>Yangochiroptera</taxon>
        <taxon>Molossidae</taxon>
        <taxon>Molossus</taxon>
    </lineage>
</organism>
<dbReference type="Proteomes" id="UP000550707">
    <property type="component" value="Unassembled WGS sequence"/>
</dbReference>
<dbReference type="AlphaFoldDB" id="A0A7J8DUC3"/>
<proteinExistence type="predicted"/>
<evidence type="ECO:0000256" key="1">
    <source>
        <dbReference type="SAM" id="MobiDB-lite"/>
    </source>
</evidence>
<evidence type="ECO:0000313" key="3">
    <source>
        <dbReference type="Proteomes" id="UP000550707"/>
    </source>
</evidence>
<reference evidence="2 3" key="1">
    <citation type="journal article" date="2020" name="Nature">
        <title>Six reference-quality genomes reveal evolution of bat adaptations.</title>
        <authorList>
            <person name="Jebb D."/>
            <person name="Huang Z."/>
            <person name="Pippel M."/>
            <person name="Hughes G.M."/>
            <person name="Lavrichenko K."/>
            <person name="Devanna P."/>
            <person name="Winkler S."/>
            <person name="Jermiin L.S."/>
            <person name="Skirmuntt E.C."/>
            <person name="Katzourakis A."/>
            <person name="Burkitt-Gray L."/>
            <person name="Ray D.A."/>
            <person name="Sullivan K.A.M."/>
            <person name="Roscito J.G."/>
            <person name="Kirilenko B.M."/>
            <person name="Davalos L.M."/>
            <person name="Corthals A.P."/>
            <person name="Power M.L."/>
            <person name="Jones G."/>
            <person name="Ransome R.D."/>
            <person name="Dechmann D.K.N."/>
            <person name="Locatelli A.G."/>
            <person name="Puechmaille S.J."/>
            <person name="Fedrigo O."/>
            <person name="Jarvis E.D."/>
            <person name="Hiller M."/>
            <person name="Vernes S.C."/>
            <person name="Myers E.W."/>
            <person name="Teeling E.C."/>
        </authorList>
    </citation>
    <scope>NUCLEOTIDE SEQUENCE [LARGE SCALE GENOMIC DNA]</scope>
    <source>
        <strain evidence="2">MMolMol1</strain>
        <tissue evidence="2">Muscle</tissue>
    </source>
</reference>
<dbReference type="InParanoid" id="A0A7J8DUC3"/>
<dbReference type="EMBL" id="JACASF010000016">
    <property type="protein sequence ID" value="KAF6426482.1"/>
    <property type="molecule type" value="Genomic_DNA"/>
</dbReference>
<feature type="compositionally biased region" description="Polar residues" evidence="1">
    <location>
        <begin position="74"/>
        <end position="86"/>
    </location>
</feature>